<dbReference type="InterPro" id="IPR041577">
    <property type="entry name" value="RT_RNaseH_2"/>
</dbReference>
<dbReference type="PANTHER" id="PTHR37984">
    <property type="entry name" value="PROTEIN CBG26694"/>
    <property type="match status" value="1"/>
</dbReference>
<dbReference type="InterPro" id="IPR000477">
    <property type="entry name" value="RT_dom"/>
</dbReference>
<gene>
    <name evidence="4" type="ORF">F2P56_024341</name>
</gene>
<evidence type="ECO:0000259" key="3">
    <source>
        <dbReference type="Pfam" id="PF17919"/>
    </source>
</evidence>
<dbReference type="Pfam" id="PF00078">
    <property type="entry name" value="RVT_1"/>
    <property type="match status" value="1"/>
</dbReference>
<keyword evidence="1" id="KW-0511">Multifunctional enzyme</keyword>
<proteinExistence type="predicted"/>
<dbReference type="InterPro" id="IPR043128">
    <property type="entry name" value="Rev_trsase/Diguanyl_cyclase"/>
</dbReference>
<dbReference type="GO" id="GO:0003824">
    <property type="term" value="F:catalytic activity"/>
    <property type="evidence" value="ECO:0007669"/>
    <property type="project" value="UniProtKB-KW"/>
</dbReference>
<comment type="caution">
    <text evidence="4">The sequence shown here is derived from an EMBL/GenBank/DDBJ whole genome shotgun (WGS) entry which is preliminary data.</text>
</comment>
<dbReference type="Pfam" id="PF17919">
    <property type="entry name" value="RT_RNaseH_2"/>
    <property type="match status" value="1"/>
</dbReference>
<dbReference type="InterPro" id="IPR050951">
    <property type="entry name" value="Retrovirus_Pol_polyprotein"/>
</dbReference>
<name>A0A833UMU3_JUGRE</name>
<evidence type="ECO:0000256" key="1">
    <source>
        <dbReference type="ARBA" id="ARBA00023268"/>
    </source>
</evidence>
<accession>A0A833UMU3</accession>
<dbReference type="AlphaFoldDB" id="A0A833UMU3"/>
<dbReference type="InterPro" id="IPR043502">
    <property type="entry name" value="DNA/RNA_pol_sf"/>
</dbReference>
<reference evidence="4" key="2">
    <citation type="submission" date="2020-03" db="EMBL/GenBank/DDBJ databases">
        <title>Walnut 2.0.</title>
        <authorList>
            <person name="Marrano A."/>
            <person name="Britton M."/>
            <person name="Zimin A.V."/>
            <person name="Zaini P.A."/>
            <person name="Workman R."/>
            <person name="Puiu D."/>
            <person name="Bianco L."/>
            <person name="Allen B.J."/>
            <person name="Troggio M."/>
            <person name="Leslie C.A."/>
            <person name="Timp W."/>
            <person name="Dendekar A."/>
            <person name="Salzberg S.L."/>
            <person name="Neale D.B."/>
        </authorList>
    </citation>
    <scope>NUCLEOTIDE SEQUENCE</scope>
    <source>
        <tissue evidence="4">Leaves</tissue>
    </source>
</reference>
<feature type="domain" description="Reverse transcriptase/retrotransposon-derived protein RNase H-like" evidence="3">
    <location>
        <begin position="172"/>
        <end position="228"/>
    </location>
</feature>
<organism evidence="4 5">
    <name type="scientific">Juglans regia</name>
    <name type="common">English walnut</name>
    <dbReference type="NCBI Taxonomy" id="51240"/>
    <lineage>
        <taxon>Eukaryota</taxon>
        <taxon>Viridiplantae</taxon>
        <taxon>Streptophyta</taxon>
        <taxon>Embryophyta</taxon>
        <taxon>Tracheophyta</taxon>
        <taxon>Spermatophyta</taxon>
        <taxon>Magnoliopsida</taxon>
        <taxon>eudicotyledons</taxon>
        <taxon>Gunneridae</taxon>
        <taxon>Pentapetalae</taxon>
        <taxon>rosids</taxon>
        <taxon>fabids</taxon>
        <taxon>Fagales</taxon>
        <taxon>Juglandaceae</taxon>
        <taxon>Juglans</taxon>
    </lineage>
</organism>
<evidence type="ECO:0000313" key="5">
    <source>
        <dbReference type="Proteomes" id="UP000619265"/>
    </source>
</evidence>
<reference evidence="4" key="1">
    <citation type="submission" date="2015-10" db="EMBL/GenBank/DDBJ databases">
        <authorList>
            <person name="Martinez-Garcia P.J."/>
            <person name="Crepeau M.W."/>
            <person name="Puiu D."/>
            <person name="Gonzalez-Ibeas D."/>
            <person name="Whalen J."/>
            <person name="Stevens K."/>
            <person name="Paul R."/>
            <person name="Butterfield T."/>
            <person name="Britton M."/>
            <person name="Reagan R."/>
            <person name="Chakraborty S."/>
            <person name="Walawage S.L."/>
            <person name="Vasquez-Gross H.A."/>
            <person name="Cardeno C."/>
            <person name="Famula R."/>
            <person name="Pratt K."/>
            <person name="Kuruganti S."/>
            <person name="Aradhya M.K."/>
            <person name="Leslie C.A."/>
            <person name="Dandekar A.M."/>
            <person name="Salzberg S.L."/>
            <person name="Wegrzyn J.L."/>
            <person name="Langley C.H."/>
            <person name="Neale D.B."/>
        </authorList>
    </citation>
    <scope>NUCLEOTIDE SEQUENCE</scope>
    <source>
        <tissue evidence="4">Leaves</tissue>
    </source>
</reference>
<evidence type="ECO:0000259" key="2">
    <source>
        <dbReference type="Pfam" id="PF00078"/>
    </source>
</evidence>
<dbReference type="PANTHER" id="PTHR37984:SF5">
    <property type="entry name" value="PROTEIN NYNRIN-LIKE"/>
    <property type="match status" value="1"/>
</dbReference>
<evidence type="ECO:0000313" key="4">
    <source>
        <dbReference type="EMBL" id="KAF5454694.1"/>
    </source>
</evidence>
<dbReference type="CDD" id="cd01647">
    <property type="entry name" value="RT_LTR"/>
    <property type="match status" value="1"/>
</dbReference>
<evidence type="ECO:0008006" key="6">
    <source>
        <dbReference type="Google" id="ProtNLM"/>
    </source>
</evidence>
<feature type="domain" description="Reverse transcriptase" evidence="2">
    <location>
        <begin position="48"/>
        <end position="109"/>
    </location>
</feature>
<dbReference type="Proteomes" id="UP000619265">
    <property type="component" value="Unassembled WGS sequence"/>
</dbReference>
<dbReference type="SUPFAM" id="SSF56672">
    <property type="entry name" value="DNA/RNA polymerases"/>
    <property type="match status" value="1"/>
</dbReference>
<protein>
    <recommendedName>
        <fullName evidence="6">Reverse transcriptase</fullName>
    </recommendedName>
</protein>
<dbReference type="Gramene" id="Jr11_09270_p1">
    <property type="protein sequence ID" value="cds.Jr11_09270_p1"/>
    <property type="gene ID" value="Jr11_09270"/>
</dbReference>
<dbReference type="FunFam" id="3.30.70.270:FF:000020">
    <property type="entry name" value="Transposon Tf2-6 polyprotein-like Protein"/>
    <property type="match status" value="1"/>
</dbReference>
<dbReference type="Gene3D" id="3.30.70.270">
    <property type="match status" value="2"/>
</dbReference>
<dbReference type="EMBL" id="LIHL02000011">
    <property type="protein sequence ID" value="KAF5454694.1"/>
    <property type="molecule type" value="Genomic_DNA"/>
</dbReference>
<sequence length="228" mass="26473">MEELEGVKGIPMIEDFPEVFADDLPRLPLDQGTEFVIELEPAKALIFRQYLDNFVVVFIDDILVYSQSDKEHREHIRIVLEILQKHWLYAKLSKCEFWLREVKFVGHIISSEGVAVDPAKIEAIIEWQRQTNVHEICSFLGLVGYYRRFVEGFSKFSSTTTTLTRKNAKFVWSKKCERSFQELERRLTIAPVLALPELHKPYVVYSDASKMGLGCILLQERRVVAYAS</sequence>